<dbReference type="Pfam" id="PF00067">
    <property type="entry name" value="p450"/>
    <property type="match status" value="2"/>
</dbReference>
<evidence type="ECO:0000256" key="12">
    <source>
        <dbReference type="ARBA" id="ARBA00023136"/>
    </source>
</evidence>
<keyword evidence="9" id="KW-0560">Oxidoreductase</keyword>
<gene>
    <name evidence="14" type="ORF">ALC57_14779</name>
</gene>
<keyword evidence="11" id="KW-0503">Monooxygenase</keyword>
<comment type="subcellular location">
    <subcellularLocation>
        <location evidence="3">Endoplasmic reticulum membrane</location>
        <topology evidence="3">Peripheral membrane protein</topology>
    </subcellularLocation>
    <subcellularLocation>
        <location evidence="2">Microsome membrane</location>
        <topology evidence="2">Peripheral membrane protein</topology>
    </subcellularLocation>
</comment>
<dbReference type="Proteomes" id="UP000078492">
    <property type="component" value="Unassembled WGS sequence"/>
</dbReference>
<dbReference type="EMBL" id="KQ980794">
    <property type="protein sequence ID" value="KYN13095.1"/>
    <property type="molecule type" value="Genomic_DNA"/>
</dbReference>
<reference evidence="14 15" key="1">
    <citation type="submission" date="2015-09" db="EMBL/GenBank/DDBJ databases">
        <title>Trachymyrmex cornetzi WGS genome.</title>
        <authorList>
            <person name="Nygaard S."/>
            <person name="Hu H."/>
            <person name="Boomsma J."/>
            <person name="Zhang G."/>
        </authorList>
    </citation>
    <scope>NUCLEOTIDE SEQUENCE [LARGE SCALE GENOMIC DNA]</scope>
    <source>
        <strain evidence="14">Tcor2-1</strain>
        <tissue evidence="14">Whole body</tissue>
    </source>
</reference>
<dbReference type="PANTHER" id="PTHR24292:SF45">
    <property type="entry name" value="CYTOCHROME P450 6G1-RELATED"/>
    <property type="match status" value="1"/>
</dbReference>
<dbReference type="InterPro" id="IPR050476">
    <property type="entry name" value="Insect_CytP450_Detox"/>
</dbReference>
<keyword evidence="13" id="KW-0812">Transmembrane</keyword>
<evidence type="ECO:0000256" key="13">
    <source>
        <dbReference type="SAM" id="Phobius"/>
    </source>
</evidence>
<protein>
    <submittedName>
        <fullName evidence="14">Cytochrome P450 6k1</fullName>
    </submittedName>
</protein>
<dbReference type="PANTHER" id="PTHR24292">
    <property type="entry name" value="CYTOCHROME P450"/>
    <property type="match status" value="1"/>
</dbReference>
<evidence type="ECO:0000256" key="4">
    <source>
        <dbReference type="ARBA" id="ARBA00010617"/>
    </source>
</evidence>
<evidence type="ECO:0000256" key="11">
    <source>
        <dbReference type="ARBA" id="ARBA00023033"/>
    </source>
</evidence>
<comment type="similarity">
    <text evidence="4">Belongs to the cytochrome P450 family.</text>
</comment>
<dbReference type="PRINTS" id="PR00385">
    <property type="entry name" value="P450"/>
</dbReference>
<dbReference type="PRINTS" id="PR00463">
    <property type="entry name" value="EP450I"/>
</dbReference>
<keyword evidence="6" id="KW-0479">Metal-binding</keyword>
<feature type="transmembrane region" description="Helical" evidence="13">
    <location>
        <begin position="504"/>
        <end position="524"/>
    </location>
</feature>
<keyword evidence="5" id="KW-0349">Heme</keyword>
<dbReference type="InterPro" id="IPR017972">
    <property type="entry name" value="Cyt_P450_CS"/>
</dbReference>
<dbReference type="InterPro" id="IPR036396">
    <property type="entry name" value="Cyt_P450_sf"/>
</dbReference>
<dbReference type="GO" id="GO:0016705">
    <property type="term" value="F:oxidoreductase activity, acting on paired donors, with incorporation or reduction of molecular oxygen"/>
    <property type="evidence" value="ECO:0007669"/>
    <property type="project" value="InterPro"/>
</dbReference>
<dbReference type="GO" id="GO:0020037">
    <property type="term" value="F:heme binding"/>
    <property type="evidence" value="ECO:0007669"/>
    <property type="project" value="InterPro"/>
</dbReference>
<keyword evidence="15" id="KW-1185">Reference proteome</keyword>
<evidence type="ECO:0000256" key="1">
    <source>
        <dbReference type="ARBA" id="ARBA00001971"/>
    </source>
</evidence>
<proteinExistence type="inferred from homology"/>
<evidence type="ECO:0000256" key="8">
    <source>
        <dbReference type="ARBA" id="ARBA00022848"/>
    </source>
</evidence>
<evidence type="ECO:0000256" key="5">
    <source>
        <dbReference type="ARBA" id="ARBA00022617"/>
    </source>
</evidence>
<evidence type="ECO:0000256" key="9">
    <source>
        <dbReference type="ARBA" id="ARBA00023002"/>
    </source>
</evidence>
<evidence type="ECO:0000256" key="2">
    <source>
        <dbReference type="ARBA" id="ARBA00004174"/>
    </source>
</evidence>
<dbReference type="STRING" id="471704.A0A195DJM4"/>
<keyword evidence="8" id="KW-0492">Microsome</keyword>
<accession>A0A195DJM4</accession>
<keyword evidence="7" id="KW-0256">Endoplasmic reticulum</keyword>
<feature type="transmembrane region" description="Helical" evidence="13">
    <location>
        <begin position="6"/>
        <end position="27"/>
    </location>
</feature>
<evidence type="ECO:0000256" key="3">
    <source>
        <dbReference type="ARBA" id="ARBA00004406"/>
    </source>
</evidence>
<keyword evidence="13" id="KW-1133">Transmembrane helix</keyword>
<keyword evidence="12 13" id="KW-0472">Membrane</keyword>
<evidence type="ECO:0000313" key="14">
    <source>
        <dbReference type="EMBL" id="KYN13095.1"/>
    </source>
</evidence>
<dbReference type="GO" id="GO:0004497">
    <property type="term" value="F:monooxygenase activity"/>
    <property type="evidence" value="ECO:0007669"/>
    <property type="project" value="UniProtKB-KW"/>
</dbReference>
<keyword evidence="10" id="KW-0408">Iron</keyword>
<sequence length="1012" mass="117956">MALITTYWGLDGMIILMTLIITAYLYMTRKFKYWKKRGILEVTPMPFFGNFKECLFQKKAPAYFLKDIYDKMKDLPYVGFYVLDKPFLLVRDRELVKNILVKDFNYFSDRYNTADPIDRIGYANLFFIRNPAWKVVRTKLTPFFTSGKIKKMFDLILICVKNLDEYLDALELEGNGKTIEVKELTAKFATDIIGSTAYGLDVNSFKNPNAEFRKYGKMIFNYDTYRSFEMLAIFFLPTIVRLTRIKIFGKEPTDFMRKVFWETLTQRMKSGLKRNDLIDILLELKNNNNDLKDFTFDGDDLLAQAASFFSAGFDTSSTTTTFALYELAMQSEIQNILRKEIFEALEKSNGKITYDMVWSLPYLDMVISETLRMYPPLGYLNRMPNQTYKVPEFNLVIEKDTPVYISMLGLHYDPKYFPNPNKFDPERFNEENNRNRPPCVYFPFGEGPHSCIGNRFGLLQTKLTLLKILSKCEVTLCKETLVPVVIDPRGAMTVPCKMALITTYWGLDGMIILMTLIITAYLYMTRKFKYWKKRGILEVTPMPFFGNFKECLFQKKAPAYFLKDIYDKMKDLPYVGFYVLDKPFLLVRDRELVKNILVKDFNYFSDRYNTADPIDRIGYANLFFIRNPAWKVVRTKLTPFFTSGKMKKMFDLMLICVKNLDEYLDMLELEGNGKTIEVRELTAKFATDIIGSTAYGLDVNSFKDPNAEFRKYGKMIFQYDTYRSFEMLAIFFLPTIVRLTRIKMFGKEPTDFMRKVFWETLTQRIKSGLKRNDLIDILLELKNNNNNDEDLKDFTFDGDDLLAQAASFFSAGFETSSTTTTFALYELAMQPEIQNTLRKEIFEALEKSNGKITYDMVWSLPYLDMVMSETLRMYPPLGYLNRMPNQTYKVPKFNLVIEKGTPVYISMLGLHYDPEYFPNPNKFDPERFNEENKRNRPPCVYFPFGEGPHACIGNRFGLLQTKLTLLKVLSKCEVTLCKETLVPVVIDPRGAMTVPLNGVLHLNFRKISANAI</sequence>
<dbReference type="PROSITE" id="PS00086">
    <property type="entry name" value="CYTOCHROME_P450"/>
    <property type="match status" value="2"/>
</dbReference>
<dbReference type="Gene3D" id="1.10.630.10">
    <property type="entry name" value="Cytochrome P450"/>
    <property type="match status" value="2"/>
</dbReference>
<evidence type="ECO:0000256" key="7">
    <source>
        <dbReference type="ARBA" id="ARBA00022824"/>
    </source>
</evidence>
<comment type="cofactor">
    <cofactor evidence="1">
        <name>heme</name>
        <dbReference type="ChEBI" id="CHEBI:30413"/>
    </cofactor>
</comment>
<evidence type="ECO:0000256" key="6">
    <source>
        <dbReference type="ARBA" id="ARBA00022723"/>
    </source>
</evidence>
<organism evidence="14 15">
    <name type="scientific">Trachymyrmex cornetzi</name>
    <dbReference type="NCBI Taxonomy" id="471704"/>
    <lineage>
        <taxon>Eukaryota</taxon>
        <taxon>Metazoa</taxon>
        <taxon>Ecdysozoa</taxon>
        <taxon>Arthropoda</taxon>
        <taxon>Hexapoda</taxon>
        <taxon>Insecta</taxon>
        <taxon>Pterygota</taxon>
        <taxon>Neoptera</taxon>
        <taxon>Endopterygota</taxon>
        <taxon>Hymenoptera</taxon>
        <taxon>Apocrita</taxon>
        <taxon>Aculeata</taxon>
        <taxon>Formicoidea</taxon>
        <taxon>Formicidae</taxon>
        <taxon>Myrmicinae</taxon>
        <taxon>Trachymyrmex</taxon>
    </lineage>
</organism>
<name>A0A195DJM4_9HYME</name>
<dbReference type="InterPro" id="IPR001128">
    <property type="entry name" value="Cyt_P450"/>
</dbReference>
<evidence type="ECO:0000256" key="10">
    <source>
        <dbReference type="ARBA" id="ARBA00023004"/>
    </source>
</evidence>
<dbReference type="SUPFAM" id="SSF48264">
    <property type="entry name" value="Cytochrome P450"/>
    <property type="match status" value="2"/>
</dbReference>
<evidence type="ECO:0000313" key="15">
    <source>
        <dbReference type="Proteomes" id="UP000078492"/>
    </source>
</evidence>
<dbReference type="InterPro" id="IPR002401">
    <property type="entry name" value="Cyt_P450_E_grp-I"/>
</dbReference>
<dbReference type="AlphaFoldDB" id="A0A195DJM4"/>
<dbReference type="CDD" id="cd11056">
    <property type="entry name" value="CYP6-like"/>
    <property type="match status" value="2"/>
</dbReference>
<dbReference type="GO" id="GO:0005789">
    <property type="term" value="C:endoplasmic reticulum membrane"/>
    <property type="evidence" value="ECO:0007669"/>
    <property type="project" value="UniProtKB-SubCell"/>
</dbReference>
<dbReference type="GO" id="GO:0005506">
    <property type="term" value="F:iron ion binding"/>
    <property type="evidence" value="ECO:0007669"/>
    <property type="project" value="InterPro"/>
</dbReference>
<dbReference type="FunFam" id="1.10.630.10:FF:000042">
    <property type="entry name" value="Cytochrome P450"/>
    <property type="match status" value="2"/>
</dbReference>